<feature type="compositionally biased region" description="Basic residues" evidence="2">
    <location>
        <begin position="439"/>
        <end position="448"/>
    </location>
</feature>
<feature type="region of interest" description="Disordered" evidence="2">
    <location>
        <begin position="927"/>
        <end position="949"/>
    </location>
</feature>
<feature type="region of interest" description="Disordered" evidence="2">
    <location>
        <begin position="1"/>
        <end position="108"/>
    </location>
</feature>
<feature type="compositionally biased region" description="Low complexity" evidence="2">
    <location>
        <begin position="421"/>
        <end position="438"/>
    </location>
</feature>
<feature type="compositionally biased region" description="Polar residues" evidence="2">
    <location>
        <begin position="331"/>
        <end position="356"/>
    </location>
</feature>
<name>A0A9P6T0S3_9FUNG</name>
<feature type="compositionally biased region" description="Basic and acidic residues" evidence="2">
    <location>
        <begin position="48"/>
        <end position="58"/>
    </location>
</feature>
<reference evidence="3" key="1">
    <citation type="journal article" date="2020" name="Fungal Divers.">
        <title>Resolving the Mortierellaceae phylogeny through synthesis of multi-gene phylogenetics and phylogenomics.</title>
        <authorList>
            <person name="Vandepol N."/>
            <person name="Liber J."/>
            <person name="Desiro A."/>
            <person name="Na H."/>
            <person name="Kennedy M."/>
            <person name="Barry K."/>
            <person name="Grigoriev I.V."/>
            <person name="Miller A.N."/>
            <person name="O'Donnell K."/>
            <person name="Stajich J.E."/>
            <person name="Bonito G."/>
        </authorList>
    </citation>
    <scope>NUCLEOTIDE SEQUENCE</scope>
    <source>
        <strain evidence="3">NRRL 2769</strain>
    </source>
</reference>
<feature type="compositionally biased region" description="Basic residues" evidence="2">
    <location>
        <begin position="210"/>
        <end position="221"/>
    </location>
</feature>
<dbReference type="GO" id="GO:0005815">
    <property type="term" value="C:microtubule organizing center"/>
    <property type="evidence" value="ECO:0007669"/>
    <property type="project" value="TreeGrafter"/>
</dbReference>
<keyword evidence="1" id="KW-0175">Coiled coil</keyword>
<evidence type="ECO:0000256" key="1">
    <source>
        <dbReference type="SAM" id="Coils"/>
    </source>
</evidence>
<feature type="region of interest" description="Disordered" evidence="2">
    <location>
        <begin position="317"/>
        <end position="368"/>
    </location>
</feature>
<dbReference type="PANTHER" id="PTHR14332:SF3">
    <property type="entry name" value="DISRUPTED IN SCHIZOPHRENIA 1 PROTEIN"/>
    <property type="match status" value="1"/>
</dbReference>
<feature type="compositionally biased region" description="Low complexity" evidence="2">
    <location>
        <begin position="91"/>
        <end position="108"/>
    </location>
</feature>
<accession>A0A9P6T0S3</accession>
<dbReference type="GO" id="GO:0045111">
    <property type="term" value="C:intermediate filament cytoskeleton"/>
    <property type="evidence" value="ECO:0007669"/>
    <property type="project" value="TreeGrafter"/>
</dbReference>
<proteinExistence type="predicted"/>
<dbReference type="EMBL" id="JAAAID010000635">
    <property type="protein sequence ID" value="KAG0015368.1"/>
    <property type="molecule type" value="Genomic_DNA"/>
</dbReference>
<feature type="compositionally biased region" description="Polar residues" evidence="2">
    <location>
        <begin position="78"/>
        <end position="90"/>
    </location>
</feature>
<dbReference type="GO" id="GO:0005874">
    <property type="term" value="C:microtubule"/>
    <property type="evidence" value="ECO:0007669"/>
    <property type="project" value="TreeGrafter"/>
</dbReference>
<feature type="compositionally biased region" description="Low complexity" evidence="2">
    <location>
        <begin position="405"/>
        <end position="414"/>
    </location>
</feature>
<dbReference type="AlphaFoldDB" id="A0A9P6T0S3"/>
<dbReference type="Proteomes" id="UP000703661">
    <property type="component" value="Unassembled WGS sequence"/>
</dbReference>
<keyword evidence="4" id="KW-1185">Reference proteome</keyword>
<feature type="region of interest" description="Disordered" evidence="2">
    <location>
        <begin position="135"/>
        <end position="160"/>
    </location>
</feature>
<evidence type="ECO:0000313" key="3">
    <source>
        <dbReference type="EMBL" id="KAG0015368.1"/>
    </source>
</evidence>
<dbReference type="InterPro" id="IPR026081">
    <property type="entry name" value="DISC1"/>
</dbReference>
<sequence>MAKFSNSFNSLFHSSGASPPARDQSQDLDDHDDDGSKEHTGLLSRSRLSKDGSQDDILRSNIDTGRQAGNRNMVHSLYASSREPTPQRRQTSVPGTPTTGHHGSGASSLFINNMSRLWDNDDDDNLDRKSRLTSSMIIEDASPPLPWKEPSHSFESREDLSISKRFSMDAISDGAFAMPSSLPEPHQLSQPAEAPPSIDSNTSVNAHSEPKKRRWGPKGQHKSTPESALAEDASKQQQQQESLVADTERPFSPTEAAMQEPITSSFFSDPEESVADSKQSKSSQSKHSSFGIAALSGSGKGIVSGLSSLRNSIMIPALSSSTTNKAERPISLQTKFSAESSSLEFSTDGQPQWQNESTPPPLVSSPSLLRSGFLKFGNEVTTPGRDFGSASLFSERRHTRSVKDSSNSNSRSASPKLHRTASSPASERRPASVQSSHRPSSRTSRHRFTNQNSAAHSLSLLEYEFQQLVQKQSQLSIHKVELCKELISLYSRRNINEKKQEEAAKMEQFEEADSAATTIRLVQERIQKLEKIYMDTDQALWKCKKRQDELGMSISEMHQAVIEELDQMRRVREQEQEEYQAEMQRMREKEIERIQGEREEVDKEKGDIALGQDFLEKNEAELLERMEEETKAEQEELDDLKEKQNATRAEIQELTRKLEQLNNQDKEYSRGIEVLVQKISMIAQQFDGKAKEVAREKRELERRTADIQHRVLKLERQESNLQKAAQEANAVQDGVRNEIQQITSQQDRLGEVRRLFEEELITIQKLRLEEEAFREKEAGWNMRSGSLSENLKEHEAKIESLTNASAADQKAITNLELDLEATQKRISTIESLKALSVQRRDFRQASHCSSEIAKCKDTIAQQQSELERLTAKMSGDTHEQLEALQKEYESARAFVIGEEASLFKEIQESTTEILARLSTFSISLASNEDKGAKESAEDDVSAESRNAPNTAMGQLSRLLLSELRSEIEGVQEMSRIQYGREEAVPSVNSHLSDTHQSVEVKELTTTNGSKDGLSAGMDIEEQKHTLERDIQAAVAEEDYETAAKLQERLDAL</sequence>
<organism evidence="3 4">
    <name type="scientific">Entomortierella chlamydospora</name>
    <dbReference type="NCBI Taxonomy" id="101097"/>
    <lineage>
        <taxon>Eukaryota</taxon>
        <taxon>Fungi</taxon>
        <taxon>Fungi incertae sedis</taxon>
        <taxon>Mucoromycota</taxon>
        <taxon>Mortierellomycotina</taxon>
        <taxon>Mortierellomycetes</taxon>
        <taxon>Mortierellales</taxon>
        <taxon>Mortierellaceae</taxon>
        <taxon>Entomortierella</taxon>
    </lineage>
</organism>
<gene>
    <name evidence="3" type="ORF">BGZ80_009898</name>
</gene>
<comment type="caution">
    <text evidence="3">The sequence shown here is derived from an EMBL/GenBank/DDBJ whole genome shotgun (WGS) entry which is preliminary data.</text>
</comment>
<feature type="compositionally biased region" description="Low complexity" evidence="2">
    <location>
        <begin position="280"/>
        <end position="289"/>
    </location>
</feature>
<dbReference type="PANTHER" id="PTHR14332">
    <property type="entry name" value="DISRUPTED IN SCHIZOPHRENIA 1 PROTEIN"/>
    <property type="match status" value="1"/>
</dbReference>
<protein>
    <submittedName>
        <fullName evidence="3">Uncharacterized protein</fullName>
    </submittedName>
</protein>
<evidence type="ECO:0000313" key="4">
    <source>
        <dbReference type="Proteomes" id="UP000703661"/>
    </source>
</evidence>
<feature type="compositionally biased region" description="Low complexity" evidence="2">
    <location>
        <begin position="1"/>
        <end position="15"/>
    </location>
</feature>
<feature type="compositionally biased region" description="Basic and acidic residues" evidence="2">
    <location>
        <begin position="149"/>
        <end position="160"/>
    </location>
</feature>
<feature type="coiled-coil region" evidence="1">
    <location>
        <begin position="558"/>
        <end position="734"/>
    </location>
</feature>
<evidence type="ECO:0000256" key="2">
    <source>
        <dbReference type="SAM" id="MobiDB-lite"/>
    </source>
</evidence>
<feature type="region of interest" description="Disordered" evidence="2">
    <location>
        <begin position="175"/>
        <end position="298"/>
    </location>
</feature>
<feature type="coiled-coil region" evidence="1">
    <location>
        <begin position="784"/>
        <end position="872"/>
    </location>
</feature>
<feature type="region of interest" description="Disordered" evidence="2">
    <location>
        <begin position="385"/>
        <end position="450"/>
    </location>
</feature>
<feature type="compositionally biased region" description="Polar residues" evidence="2">
    <location>
        <begin position="61"/>
        <end position="70"/>
    </location>
</feature>